<reference evidence="2" key="1">
    <citation type="submission" date="2014-09" db="EMBL/GenBank/DDBJ databases">
        <authorList>
            <person name="Magalhaes I.L.F."/>
            <person name="Oliveira U."/>
            <person name="Santos F.R."/>
            <person name="Vidigal T.H.D.A."/>
            <person name="Brescovit A.D."/>
            <person name="Santos A.J."/>
        </authorList>
    </citation>
    <scope>NUCLEOTIDE SEQUENCE</scope>
    <source>
        <tissue evidence="2">Shoot tissue taken approximately 20 cm above the soil surface</tissue>
    </source>
</reference>
<name>A0A0A8ZN62_ARUDO</name>
<accession>A0A0A8ZN62</accession>
<evidence type="ECO:0000256" key="1">
    <source>
        <dbReference type="SAM" id="Phobius"/>
    </source>
</evidence>
<proteinExistence type="predicted"/>
<reference evidence="2" key="2">
    <citation type="journal article" date="2015" name="Data Brief">
        <title>Shoot transcriptome of the giant reed, Arundo donax.</title>
        <authorList>
            <person name="Barrero R.A."/>
            <person name="Guerrero F.D."/>
            <person name="Moolhuijzen P."/>
            <person name="Goolsby J.A."/>
            <person name="Tidwell J."/>
            <person name="Bellgard S.E."/>
            <person name="Bellgard M.I."/>
        </authorList>
    </citation>
    <scope>NUCLEOTIDE SEQUENCE</scope>
    <source>
        <tissue evidence="2">Shoot tissue taken approximately 20 cm above the soil surface</tissue>
    </source>
</reference>
<evidence type="ECO:0000313" key="2">
    <source>
        <dbReference type="EMBL" id="JAD38165.1"/>
    </source>
</evidence>
<keyword evidence="1" id="KW-1133">Transmembrane helix</keyword>
<keyword evidence="1" id="KW-0812">Transmembrane</keyword>
<dbReference type="AlphaFoldDB" id="A0A0A8ZN62"/>
<sequence length="30" mass="3414">MCCCSWYLLCGTNLFSLMWLVSGLFNSGTY</sequence>
<dbReference type="EMBL" id="GBRH01259730">
    <property type="protein sequence ID" value="JAD38165.1"/>
    <property type="molecule type" value="Transcribed_RNA"/>
</dbReference>
<organism evidence="2">
    <name type="scientific">Arundo donax</name>
    <name type="common">Giant reed</name>
    <name type="synonym">Donax arundinaceus</name>
    <dbReference type="NCBI Taxonomy" id="35708"/>
    <lineage>
        <taxon>Eukaryota</taxon>
        <taxon>Viridiplantae</taxon>
        <taxon>Streptophyta</taxon>
        <taxon>Embryophyta</taxon>
        <taxon>Tracheophyta</taxon>
        <taxon>Spermatophyta</taxon>
        <taxon>Magnoliopsida</taxon>
        <taxon>Liliopsida</taxon>
        <taxon>Poales</taxon>
        <taxon>Poaceae</taxon>
        <taxon>PACMAD clade</taxon>
        <taxon>Arundinoideae</taxon>
        <taxon>Arundineae</taxon>
        <taxon>Arundo</taxon>
    </lineage>
</organism>
<keyword evidence="1" id="KW-0472">Membrane</keyword>
<feature type="transmembrane region" description="Helical" evidence="1">
    <location>
        <begin position="6"/>
        <end position="25"/>
    </location>
</feature>
<protein>
    <submittedName>
        <fullName evidence="2">Uncharacterized protein</fullName>
    </submittedName>
</protein>